<dbReference type="RefSeq" id="WP_269274972.1">
    <property type="nucleotide sequence ID" value="NZ_JAPVOI010000002.1"/>
</dbReference>
<protein>
    <recommendedName>
        <fullName evidence="3">Four-carbon acid sugar kinase N-terminal domain-containing protein</fullName>
    </recommendedName>
</protein>
<comment type="caution">
    <text evidence="1">The sequence shown here is derived from an EMBL/GenBank/DDBJ whole genome shotgun (WGS) entry which is preliminary data.</text>
</comment>
<organism evidence="1 2">
    <name type="scientific">Sinorhizobium psoraleae</name>
    <dbReference type="NCBI Taxonomy" id="520838"/>
    <lineage>
        <taxon>Bacteria</taxon>
        <taxon>Pseudomonadati</taxon>
        <taxon>Pseudomonadota</taxon>
        <taxon>Alphaproteobacteria</taxon>
        <taxon>Hyphomicrobiales</taxon>
        <taxon>Rhizobiaceae</taxon>
        <taxon>Sinorhizobium/Ensifer group</taxon>
        <taxon>Sinorhizobium</taxon>
    </lineage>
</organism>
<dbReference type="Proteomes" id="UP001079430">
    <property type="component" value="Unassembled WGS sequence"/>
</dbReference>
<sequence length="51" mass="5131">MLLGVIADDFTGASDIANTIAKGLPGQGGLRIGAISRCPGVQPPTPRSRLA</sequence>
<evidence type="ECO:0008006" key="3">
    <source>
        <dbReference type="Google" id="ProtNLM"/>
    </source>
</evidence>
<gene>
    <name evidence="1" type="ORF">O3W52_00130</name>
</gene>
<accession>A0ABT4K9G5</accession>
<evidence type="ECO:0000313" key="1">
    <source>
        <dbReference type="EMBL" id="MCZ4088598.1"/>
    </source>
</evidence>
<reference evidence="1" key="1">
    <citation type="submission" date="2022-10" db="EMBL/GenBank/DDBJ databases">
        <title>Whole genome sequencing of three plant growth promoting bacteria isolated from Vachellia tortilis subsp. raddiana in Morocco.</title>
        <authorList>
            <person name="Hnini M."/>
            <person name="Zouagui R."/>
            <person name="Zouagui H."/>
            <person name="Chemao Elfihri M.-W."/>
            <person name="Ibrahimi A."/>
            <person name="Sbabou L."/>
            <person name="Aurag J."/>
        </authorList>
    </citation>
    <scope>NUCLEOTIDE SEQUENCE</scope>
    <source>
        <strain evidence="1">LMR678</strain>
    </source>
</reference>
<proteinExistence type="predicted"/>
<dbReference type="SUPFAM" id="SSF142764">
    <property type="entry name" value="YgbK-like"/>
    <property type="match status" value="1"/>
</dbReference>
<keyword evidence="2" id="KW-1185">Reference proteome</keyword>
<evidence type="ECO:0000313" key="2">
    <source>
        <dbReference type="Proteomes" id="UP001079430"/>
    </source>
</evidence>
<name>A0ABT4K9G5_9HYPH</name>
<dbReference type="EMBL" id="JAPVOI010000002">
    <property type="protein sequence ID" value="MCZ4088598.1"/>
    <property type="molecule type" value="Genomic_DNA"/>
</dbReference>